<protein>
    <submittedName>
        <fullName evidence="2">Helix-turn-helix protein</fullName>
    </submittedName>
</protein>
<reference evidence="2 3" key="1">
    <citation type="submission" date="2019-06" db="EMBL/GenBank/DDBJ databases">
        <title>Sequencing the genomes of 1000 actinobacteria strains.</title>
        <authorList>
            <person name="Klenk H.-P."/>
        </authorList>
    </citation>
    <scope>NUCLEOTIDE SEQUENCE [LARGE SCALE GENOMIC DNA]</scope>
    <source>
        <strain evidence="2 3">DSM 45511</strain>
    </source>
</reference>
<dbReference type="PROSITE" id="PS50943">
    <property type="entry name" value="HTH_CROC1"/>
    <property type="match status" value="1"/>
</dbReference>
<organism evidence="2 3">
    <name type="scientific">Pseudonocardia cypriaca</name>
    <dbReference type="NCBI Taxonomy" id="882449"/>
    <lineage>
        <taxon>Bacteria</taxon>
        <taxon>Bacillati</taxon>
        <taxon>Actinomycetota</taxon>
        <taxon>Actinomycetes</taxon>
        <taxon>Pseudonocardiales</taxon>
        <taxon>Pseudonocardiaceae</taxon>
        <taxon>Pseudonocardia</taxon>
    </lineage>
</organism>
<dbReference type="Proteomes" id="UP000319818">
    <property type="component" value="Unassembled WGS sequence"/>
</dbReference>
<dbReference type="InterPro" id="IPR041413">
    <property type="entry name" value="MLTR_LBD"/>
</dbReference>
<dbReference type="GO" id="GO:0003677">
    <property type="term" value="F:DNA binding"/>
    <property type="evidence" value="ECO:0007669"/>
    <property type="project" value="InterPro"/>
</dbReference>
<name>A0A543FQ62_9PSEU</name>
<dbReference type="RefSeq" id="WP_211362447.1">
    <property type="nucleotide sequence ID" value="NZ_VFPH01000003.1"/>
</dbReference>
<dbReference type="InterPro" id="IPR001387">
    <property type="entry name" value="Cro/C1-type_HTH"/>
</dbReference>
<dbReference type="SUPFAM" id="SSF47413">
    <property type="entry name" value="lambda repressor-like DNA-binding domains"/>
    <property type="match status" value="1"/>
</dbReference>
<proteinExistence type="predicted"/>
<dbReference type="Gene3D" id="1.10.260.40">
    <property type="entry name" value="lambda repressor-like DNA-binding domains"/>
    <property type="match status" value="1"/>
</dbReference>
<dbReference type="EMBL" id="VFPH01000003">
    <property type="protein sequence ID" value="TQM35990.1"/>
    <property type="molecule type" value="Genomic_DNA"/>
</dbReference>
<dbReference type="PANTHER" id="PTHR35010:SF2">
    <property type="entry name" value="BLL4672 PROTEIN"/>
    <property type="match status" value="1"/>
</dbReference>
<dbReference type="Gene3D" id="3.30.450.180">
    <property type="match status" value="1"/>
</dbReference>
<dbReference type="CDD" id="cd00093">
    <property type="entry name" value="HTH_XRE"/>
    <property type="match status" value="1"/>
</dbReference>
<feature type="domain" description="HTH cro/C1-type" evidence="1">
    <location>
        <begin position="35"/>
        <end position="80"/>
    </location>
</feature>
<comment type="caution">
    <text evidence="2">The sequence shown here is derived from an EMBL/GenBank/DDBJ whole genome shotgun (WGS) entry which is preliminary data.</text>
</comment>
<dbReference type="Pfam" id="PF13560">
    <property type="entry name" value="HTH_31"/>
    <property type="match status" value="1"/>
</dbReference>
<dbReference type="InterPro" id="IPR010982">
    <property type="entry name" value="Lambda_DNA-bd_dom_sf"/>
</dbReference>
<evidence type="ECO:0000313" key="2">
    <source>
        <dbReference type="EMBL" id="TQM35990.1"/>
    </source>
</evidence>
<sequence length="280" mass="30384">MSSTALADFLRARRAQVRPGDVGLPVGVGPRRTPGLRREELAALAGVSVDYYIRLEQGKETNPSSAVLAALASALRLDDHARAHLFALADHVAHRRPLRRAPERTVTPSMRLLLENLRPCPALLLSRTSDVLAANAEGLALYHGMADWPAARRNTIRYVFRHPQAAALFGDWRASAAASVANLRTVLAADPEAPDVAELVEELSAASPEFAALWERHDVRPKASTQKVFHHPTVGELNLTWEVLRYDDDGSRRVTVHQAAPGTPDHDALSLLAIAADAGI</sequence>
<evidence type="ECO:0000313" key="3">
    <source>
        <dbReference type="Proteomes" id="UP000319818"/>
    </source>
</evidence>
<dbReference type="SMART" id="SM00530">
    <property type="entry name" value="HTH_XRE"/>
    <property type="match status" value="1"/>
</dbReference>
<dbReference type="AlphaFoldDB" id="A0A543FQ62"/>
<evidence type="ECO:0000259" key="1">
    <source>
        <dbReference type="PROSITE" id="PS50943"/>
    </source>
</evidence>
<keyword evidence="3" id="KW-1185">Reference proteome</keyword>
<dbReference type="PANTHER" id="PTHR35010">
    <property type="entry name" value="BLL4672 PROTEIN-RELATED"/>
    <property type="match status" value="1"/>
</dbReference>
<accession>A0A543FQ62</accession>
<dbReference type="Pfam" id="PF17765">
    <property type="entry name" value="MLTR_LBD"/>
    <property type="match status" value="1"/>
</dbReference>
<gene>
    <name evidence="2" type="ORF">FB388_7436</name>
</gene>